<dbReference type="Proteomes" id="UP000019113">
    <property type="component" value="Unassembled WGS sequence"/>
</dbReference>
<dbReference type="InterPro" id="IPR001444">
    <property type="entry name" value="Flag_bb_rod_N"/>
</dbReference>
<comment type="similarity">
    <text evidence="2 5">Belongs to the flagella basal body rod proteins family.</text>
</comment>
<dbReference type="InterPro" id="IPR010930">
    <property type="entry name" value="Flg_bb/hook_C_dom"/>
</dbReference>
<dbReference type="GO" id="GO:0009424">
    <property type="term" value="C:bacterial-type flagellum hook"/>
    <property type="evidence" value="ECO:0007669"/>
    <property type="project" value="TreeGrafter"/>
</dbReference>
<evidence type="ECO:0000259" key="6">
    <source>
        <dbReference type="Pfam" id="PF00460"/>
    </source>
</evidence>
<name>W1N5N9_9GAMM</name>
<dbReference type="KEGG" id="hhu:AR456_19775"/>
<keyword evidence="11" id="KW-1185">Reference proteome</keyword>
<evidence type="ECO:0000259" key="8">
    <source>
        <dbReference type="Pfam" id="PF07559"/>
    </source>
</evidence>
<feature type="domain" description="Flagellar hook protein FlgE/F/G-like D1" evidence="9">
    <location>
        <begin position="77"/>
        <end position="131"/>
    </location>
</feature>
<proteinExistence type="inferred from homology"/>
<dbReference type="GO" id="GO:0071978">
    <property type="term" value="P:bacterial-type flagellum-dependent swarming motility"/>
    <property type="evidence" value="ECO:0007669"/>
    <property type="project" value="TreeGrafter"/>
</dbReference>
<dbReference type="InterPro" id="IPR020013">
    <property type="entry name" value="Flagellar_FlgE/F/G"/>
</dbReference>
<feature type="domain" description="Flagellar hook protein FlgE D2" evidence="8">
    <location>
        <begin position="174"/>
        <end position="289"/>
    </location>
</feature>
<feature type="domain" description="Flagellar basal-body/hook protein C-terminal" evidence="7">
    <location>
        <begin position="363"/>
        <end position="407"/>
    </location>
</feature>
<dbReference type="NCBIfam" id="NF004238">
    <property type="entry name" value="PRK05682.1-1"/>
    <property type="match status" value="1"/>
</dbReference>
<dbReference type="RefSeq" id="WP_021819328.1">
    <property type="nucleotide sequence ID" value="NZ_AVBC01000035.1"/>
</dbReference>
<evidence type="ECO:0000259" key="9">
    <source>
        <dbReference type="Pfam" id="PF22692"/>
    </source>
</evidence>
<evidence type="ECO:0000259" key="7">
    <source>
        <dbReference type="Pfam" id="PF06429"/>
    </source>
</evidence>
<protein>
    <recommendedName>
        <fullName evidence="3 5">Flagellar hook protein FlgE</fullName>
    </recommendedName>
</protein>
<dbReference type="InterPro" id="IPR011491">
    <property type="entry name" value="FlgE_D2"/>
</dbReference>
<dbReference type="EMBL" id="AVBC01000035">
    <property type="protein sequence ID" value="ERL50804.1"/>
    <property type="molecule type" value="Genomic_DNA"/>
</dbReference>
<keyword evidence="4 5" id="KW-0975">Bacterial flagellum</keyword>
<reference evidence="10 11" key="1">
    <citation type="submission" date="2013-08" db="EMBL/GenBank/DDBJ databases">
        <title>draft genome of Halomonas huanghegensis, strain BJGMM-B45T.</title>
        <authorList>
            <person name="Miao C."/>
            <person name="Wan Y."/>
            <person name="Jin W."/>
        </authorList>
    </citation>
    <scope>NUCLEOTIDE SEQUENCE [LARGE SCALE GENOMIC DNA]</scope>
    <source>
        <strain evidence="10 11">BJGMM-B45</strain>
    </source>
</reference>
<evidence type="ECO:0000313" key="11">
    <source>
        <dbReference type="Proteomes" id="UP000019113"/>
    </source>
</evidence>
<feature type="domain" description="Flagellar basal body rod protein N-terminal" evidence="6">
    <location>
        <begin position="6"/>
        <end position="33"/>
    </location>
</feature>
<gene>
    <name evidence="10" type="ORF">BJB45_19605</name>
</gene>
<accession>W1N5N9</accession>
<dbReference type="PANTHER" id="PTHR30435">
    <property type="entry name" value="FLAGELLAR PROTEIN"/>
    <property type="match status" value="1"/>
</dbReference>
<dbReference type="Pfam" id="PF22692">
    <property type="entry name" value="LlgE_F_G_D1"/>
    <property type="match status" value="1"/>
</dbReference>
<evidence type="ECO:0000313" key="10">
    <source>
        <dbReference type="EMBL" id="ERL50804.1"/>
    </source>
</evidence>
<comment type="subcellular location">
    <subcellularLocation>
        <location evidence="1 5">Bacterial flagellum basal body</location>
    </subcellularLocation>
</comment>
<comment type="function">
    <text evidence="5">A flexible structure which links the flagellar filament to the drive apparatus in the basal body.</text>
</comment>
<dbReference type="AlphaFoldDB" id="W1N5N9"/>
<evidence type="ECO:0000256" key="3">
    <source>
        <dbReference type="ARBA" id="ARBA00019015"/>
    </source>
</evidence>
<comment type="caution">
    <text evidence="10">The sequence shown here is derived from an EMBL/GenBank/DDBJ whole genome shotgun (WGS) entry which is preliminary data.</text>
</comment>
<dbReference type="GO" id="GO:0009425">
    <property type="term" value="C:bacterial-type flagellum basal body"/>
    <property type="evidence" value="ECO:0007669"/>
    <property type="project" value="UniProtKB-SubCell"/>
</dbReference>
<evidence type="ECO:0000256" key="1">
    <source>
        <dbReference type="ARBA" id="ARBA00004117"/>
    </source>
</evidence>
<sequence>MGFSQALSGLNAAANSLDVLGNNIANSQTVGYKGGSAQFADVFANSQVGLGTQVSAVLQNFNSGNLETTNRSLDLGISGQGFFRMEQGGQVVYSRNGQLTLTPDGYLQNASGARVMGYGVDADGTVQVGGQPQIIQVGADEMPASATTEVNTTFNLDSRTEAGEELNSVTLSDTAGANAEVDYHYSNNFTTYDSLGNARNVTIYYEKTGANAWQATAAMDGKVLDQPMALQFNQNGQLVTPADGKFQLDFASADFLDGAPADMSLSLDVTGSTQFGNNASTSSLLQNGYTSGALVGITIEDDGTVMRNYANEQSRPAGQIALANFRNPEGLKPTGDNAWVATDASGQEMVGAAGTGMLGGIEAGTVETSNVDMARELVNMIVTQRAYQANSQTIKTQDEVLQTAINLR</sequence>
<dbReference type="Pfam" id="PF00460">
    <property type="entry name" value="Flg_bb_rod"/>
    <property type="match status" value="1"/>
</dbReference>
<dbReference type="Gene3D" id="2.60.98.20">
    <property type="entry name" value="Flagellar hook protein FlgE"/>
    <property type="match status" value="1"/>
</dbReference>
<dbReference type="SUPFAM" id="SSF117143">
    <property type="entry name" value="Flagellar hook protein flgE"/>
    <property type="match status" value="1"/>
</dbReference>
<dbReference type="STRING" id="1178482.AR456_19775"/>
<dbReference type="eggNOG" id="COG1749">
    <property type="taxonomic scope" value="Bacteria"/>
</dbReference>
<dbReference type="Pfam" id="PF06429">
    <property type="entry name" value="Flg_bbr_C"/>
    <property type="match status" value="1"/>
</dbReference>
<dbReference type="PANTHER" id="PTHR30435:SF1">
    <property type="entry name" value="FLAGELLAR HOOK PROTEIN FLGE"/>
    <property type="match status" value="1"/>
</dbReference>
<dbReference type="InterPro" id="IPR037058">
    <property type="entry name" value="Falgellar_hook_FlgE_sf"/>
</dbReference>
<dbReference type="GO" id="GO:0005829">
    <property type="term" value="C:cytosol"/>
    <property type="evidence" value="ECO:0007669"/>
    <property type="project" value="TreeGrafter"/>
</dbReference>
<dbReference type="PATRIC" id="fig|1178482.3.peg.2376"/>
<dbReference type="OrthoDB" id="8578401at2"/>
<dbReference type="NCBIfam" id="TIGR03506">
    <property type="entry name" value="FlgEFG_subfam"/>
    <property type="match status" value="1"/>
</dbReference>
<evidence type="ECO:0000256" key="4">
    <source>
        <dbReference type="ARBA" id="ARBA00023143"/>
    </source>
</evidence>
<evidence type="ECO:0000256" key="2">
    <source>
        <dbReference type="ARBA" id="ARBA00009677"/>
    </source>
</evidence>
<evidence type="ECO:0000256" key="5">
    <source>
        <dbReference type="RuleBase" id="RU362116"/>
    </source>
</evidence>
<dbReference type="InterPro" id="IPR037925">
    <property type="entry name" value="FlgE/F/G-like"/>
</dbReference>
<organism evidence="10 11">
    <name type="scientific">Halomonas huangheensis</name>
    <dbReference type="NCBI Taxonomy" id="1178482"/>
    <lineage>
        <taxon>Bacteria</taxon>
        <taxon>Pseudomonadati</taxon>
        <taxon>Pseudomonadota</taxon>
        <taxon>Gammaproteobacteria</taxon>
        <taxon>Oceanospirillales</taxon>
        <taxon>Halomonadaceae</taxon>
        <taxon>Halomonas</taxon>
    </lineage>
</organism>
<dbReference type="Pfam" id="PF07559">
    <property type="entry name" value="FlgE_D2"/>
    <property type="match status" value="1"/>
</dbReference>
<dbReference type="InterPro" id="IPR053967">
    <property type="entry name" value="LlgE_F_G-like_D1"/>
</dbReference>